<evidence type="ECO:0000256" key="1">
    <source>
        <dbReference type="SAM" id="SignalP"/>
    </source>
</evidence>
<sequence length="358" mass="39942">MKINKAVVLLTALAPAIASAITPGETRREIALELAGKSEMLAYSLADNNYKLDLATVAKAVPNNKHLNKLSHQANKSTISKYGVQGYAKSVMQVRLVTPKMTDMDADNQVLISYVPDGDESEWSAIEAFDQQGNTVYLDVYNQPSQPVVVIGTDDKKIQKAGIRLLNDKLSGASPKGMQRSRKSDNSETLNTSILKKINLTSDQEPWILGKAEIYAIVTGVSAERDKPQIDIVDMPYLDEDGKDYHPNQVLVYWERYRWGVADILFFEQDSNYNYKELAKLLLEIVGKGLELGGIPEAKPFIGIGQRVLSAMKDSWFQNDDDYVDSFYVLENARTYNSYIGANSNATISLQPRQFTVR</sequence>
<gene>
    <name evidence="2" type="ORF">ORQ98_20970</name>
</gene>
<evidence type="ECO:0000313" key="3">
    <source>
        <dbReference type="Proteomes" id="UP001528823"/>
    </source>
</evidence>
<dbReference type="InterPro" id="IPR021452">
    <property type="entry name" value="DUF3103"/>
</dbReference>
<name>A0ABT5UDJ2_9GAMM</name>
<feature type="chain" id="PRO_5045407612" evidence="1">
    <location>
        <begin position="21"/>
        <end position="358"/>
    </location>
</feature>
<reference evidence="2 3" key="1">
    <citation type="submission" date="2022-11" db="EMBL/GenBank/DDBJ databases">
        <title>Spartinivicinus poritis sp. nov., isolated from scleractinian coral Porites lutea.</title>
        <authorList>
            <person name="Zhang G."/>
            <person name="Cai L."/>
            <person name="Wei Q."/>
        </authorList>
    </citation>
    <scope>NUCLEOTIDE SEQUENCE [LARGE SCALE GENOMIC DNA]</scope>
    <source>
        <strain evidence="2 3">A2-2</strain>
    </source>
</reference>
<feature type="signal peptide" evidence="1">
    <location>
        <begin position="1"/>
        <end position="20"/>
    </location>
</feature>
<dbReference type="Proteomes" id="UP001528823">
    <property type="component" value="Unassembled WGS sequence"/>
</dbReference>
<dbReference type="EMBL" id="JAPMOU010000034">
    <property type="protein sequence ID" value="MDE1464437.1"/>
    <property type="molecule type" value="Genomic_DNA"/>
</dbReference>
<keyword evidence="3" id="KW-1185">Reference proteome</keyword>
<protein>
    <submittedName>
        <fullName evidence="2">DUF3103 family protein</fullName>
    </submittedName>
</protein>
<keyword evidence="1" id="KW-0732">Signal</keyword>
<accession>A0ABT5UDJ2</accession>
<proteinExistence type="predicted"/>
<comment type="caution">
    <text evidence="2">The sequence shown here is derived from an EMBL/GenBank/DDBJ whole genome shotgun (WGS) entry which is preliminary data.</text>
</comment>
<dbReference type="Pfam" id="PF11301">
    <property type="entry name" value="DUF3103"/>
    <property type="match status" value="1"/>
</dbReference>
<evidence type="ECO:0000313" key="2">
    <source>
        <dbReference type="EMBL" id="MDE1464437.1"/>
    </source>
</evidence>
<organism evidence="2 3">
    <name type="scientific">Spartinivicinus poritis</name>
    <dbReference type="NCBI Taxonomy" id="2994640"/>
    <lineage>
        <taxon>Bacteria</taxon>
        <taxon>Pseudomonadati</taxon>
        <taxon>Pseudomonadota</taxon>
        <taxon>Gammaproteobacteria</taxon>
        <taxon>Oceanospirillales</taxon>
        <taxon>Zooshikellaceae</taxon>
        <taxon>Spartinivicinus</taxon>
    </lineage>
</organism>
<dbReference type="RefSeq" id="WP_274690763.1">
    <property type="nucleotide sequence ID" value="NZ_JAPMOU010000034.1"/>
</dbReference>